<evidence type="ECO:0000256" key="5">
    <source>
        <dbReference type="ARBA" id="ARBA00023163"/>
    </source>
</evidence>
<dbReference type="InterPro" id="IPR013325">
    <property type="entry name" value="RNA_pol_sigma_r2"/>
</dbReference>
<feature type="domain" description="RNA polymerase sigma-70 region 2" evidence="7">
    <location>
        <begin position="52"/>
        <end position="116"/>
    </location>
</feature>
<dbReference type="Gene3D" id="1.10.1740.10">
    <property type="match status" value="1"/>
</dbReference>
<evidence type="ECO:0000259" key="8">
    <source>
        <dbReference type="Pfam" id="PF08281"/>
    </source>
</evidence>
<feature type="domain" description="RNA polymerase sigma factor 70 region 4 type 2" evidence="8">
    <location>
        <begin position="157"/>
        <end position="207"/>
    </location>
</feature>
<dbReference type="SUPFAM" id="SSF88946">
    <property type="entry name" value="Sigma2 domain of RNA polymerase sigma factors"/>
    <property type="match status" value="1"/>
</dbReference>
<dbReference type="Gene3D" id="1.10.10.10">
    <property type="entry name" value="Winged helix-like DNA-binding domain superfamily/Winged helix DNA-binding domain"/>
    <property type="match status" value="1"/>
</dbReference>
<dbReference type="PANTHER" id="PTHR43133">
    <property type="entry name" value="RNA POLYMERASE ECF-TYPE SIGMA FACTO"/>
    <property type="match status" value="1"/>
</dbReference>
<evidence type="ECO:0000259" key="7">
    <source>
        <dbReference type="Pfam" id="PF04542"/>
    </source>
</evidence>
<dbReference type="Pfam" id="PF08281">
    <property type="entry name" value="Sigma70_r4_2"/>
    <property type="match status" value="1"/>
</dbReference>
<organism evidence="9 10">
    <name type="scientific">Kineococcus endophyticus</name>
    <dbReference type="NCBI Taxonomy" id="1181883"/>
    <lineage>
        <taxon>Bacteria</taxon>
        <taxon>Bacillati</taxon>
        <taxon>Actinomycetota</taxon>
        <taxon>Actinomycetes</taxon>
        <taxon>Kineosporiales</taxon>
        <taxon>Kineosporiaceae</taxon>
        <taxon>Kineococcus</taxon>
    </lineage>
</organism>
<dbReference type="Proteomes" id="UP001555826">
    <property type="component" value="Unassembled WGS sequence"/>
</dbReference>
<dbReference type="EMBL" id="JBFNQN010000024">
    <property type="protein sequence ID" value="MEW9267793.1"/>
    <property type="molecule type" value="Genomic_DNA"/>
</dbReference>
<evidence type="ECO:0000256" key="2">
    <source>
        <dbReference type="ARBA" id="ARBA00023015"/>
    </source>
</evidence>
<keyword evidence="3" id="KW-0731">Sigma factor</keyword>
<evidence type="ECO:0000313" key="10">
    <source>
        <dbReference type="Proteomes" id="UP001555826"/>
    </source>
</evidence>
<dbReference type="RefSeq" id="WP_367641282.1">
    <property type="nucleotide sequence ID" value="NZ_JBFNQN010000024.1"/>
</dbReference>
<name>A0ABV3PDT3_9ACTN</name>
<keyword evidence="5" id="KW-0804">Transcription</keyword>
<keyword evidence="4" id="KW-0238">DNA-binding</keyword>
<evidence type="ECO:0000256" key="1">
    <source>
        <dbReference type="ARBA" id="ARBA00010641"/>
    </source>
</evidence>
<keyword evidence="10" id="KW-1185">Reference proteome</keyword>
<dbReference type="InterPro" id="IPR013324">
    <property type="entry name" value="RNA_pol_sigma_r3/r4-like"/>
</dbReference>
<dbReference type="InterPro" id="IPR039425">
    <property type="entry name" value="RNA_pol_sigma-70-like"/>
</dbReference>
<dbReference type="NCBIfam" id="TIGR02937">
    <property type="entry name" value="sigma70-ECF"/>
    <property type="match status" value="1"/>
</dbReference>
<comment type="similarity">
    <text evidence="1">Belongs to the sigma-70 factor family. ECF subfamily.</text>
</comment>
<feature type="compositionally biased region" description="Polar residues" evidence="6">
    <location>
        <begin position="20"/>
        <end position="31"/>
    </location>
</feature>
<reference evidence="9 10" key="1">
    <citation type="submission" date="2024-07" db="EMBL/GenBank/DDBJ databases">
        <authorList>
            <person name="Thanompreechachai J."/>
            <person name="Duangmal K."/>
        </authorList>
    </citation>
    <scope>NUCLEOTIDE SEQUENCE [LARGE SCALE GENOMIC DNA]</scope>
    <source>
        <strain evidence="9 10">KCTC 19886</strain>
    </source>
</reference>
<dbReference type="InterPro" id="IPR007627">
    <property type="entry name" value="RNA_pol_sigma70_r2"/>
</dbReference>
<dbReference type="SUPFAM" id="SSF88659">
    <property type="entry name" value="Sigma3 and sigma4 domains of RNA polymerase sigma factors"/>
    <property type="match status" value="1"/>
</dbReference>
<accession>A0ABV3PDT3</accession>
<dbReference type="Pfam" id="PF04542">
    <property type="entry name" value="Sigma70_r2"/>
    <property type="match status" value="1"/>
</dbReference>
<evidence type="ECO:0000256" key="6">
    <source>
        <dbReference type="SAM" id="MobiDB-lite"/>
    </source>
</evidence>
<dbReference type="CDD" id="cd06171">
    <property type="entry name" value="Sigma70_r4"/>
    <property type="match status" value="1"/>
</dbReference>
<dbReference type="InterPro" id="IPR036388">
    <property type="entry name" value="WH-like_DNA-bd_sf"/>
</dbReference>
<sequence>MSEDAGTGGASSRAREVAPSQATGPAGTSQVPDEVLVRQASLGEKEAFAQLTRRHGPALYRYVVRLLDDPSDAQDCAQEALFAAWRAIASFRGVSSFRTWLLVLGRHQAQKMSQRRRPPFPQSGSRAPIDFHQVTEHLRDLRTGPEGDTVESGLLIALDAALLQLPERQRSVWILREIEDLSYAEIAEVTAIAPTSVRGLLQRARTTIAASMEDWR</sequence>
<feature type="region of interest" description="Disordered" evidence="6">
    <location>
        <begin position="1"/>
        <end position="32"/>
    </location>
</feature>
<keyword evidence="2" id="KW-0805">Transcription regulation</keyword>
<comment type="caution">
    <text evidence="9">The sequence shown here is derived from an EMBL/GenBank/DDBJ whole genome shotgun (WGS) entry which is preliminary data.</text>
</comment>
<gene>
    <name evidence="9" type="ORF">AB1207_23880</name>
</gene>
<evidence type="ECO:0000313" key="9">
    <source>
        <dbReference type="EMBL" id="MEW9267793.1"/>
    </source>
</evidence>
<dbReference type="PANTHER" id="PTHR43133:SF8">
    <property type="entry name" value="RNA POLYMERASE SIGMA FACTOR HI_1459-RELATED"/>
    <property type="match status" value="1"/>
</dbReference>
<dbReference type="InterPro" id="IPR013249">
    <property type="entry name" value="RNA_pol_sigma70_r4_t2"/>
</dbReference>
<dbReference type="InterPro" id="IPR014284">
    <property type="entry name" value="RNA_pol_sigma-70_dom"/>
</dbReference>
<protein>
    <submittedName>
        <fullName evidence="9">Sigma-70 family RNA polymerase sigma factor</fullName>
    </submittedName>
</protein>
<evidence type="ECO:0000256" key="3">
    <source>
        <dbReference type="ARBA" id="ARBA00023082"/>
    </source>
</evidence>
<proteinExistence type="inferred from homology"/>
<evidence type="ECO:0000256" key="4">
    <source>
        <dbReference type="ARBA" id="ARBA00023125"/>
    </source>
</evidence>